<evidence type="ECO:0000256" key="1">
    <source>
        <dbReference type="ARBA" id="ARBA00004496"/>
    </source>
</evidence>
<dbReference type="GO" id="GO:0033617">
    <property type="term" value="P:mitochondrial respiratory chain complex IV assembly"/>
    <property type="evidence" value="ECO:0007669"/>
    <property type="project" value="TreeGrafter"/>
</dbReference>
<name>A0A0N4ZX62_PARTI</name>
<accession>A0A0N4ZX62</accession>
<feature type="domain" description="CHCH" evidence="5">
    <location>
        <begin position="28"/>
        <end position="62"/>
    </location>
</feature>
<comment type="subcellular location">
    <subcellularLocation>
        <location evidence="1">Cytoplasm</location>
    </subcellularLocation>
</comment>
<dbReference type="Pfam" id="PF06747">
    <property type="entry name" value="CHCH"/>
    <property type="match status" value="1"/>
</dbReference>
<dbReference type="Proteomes" id="UP000038045">
    <property type="component" value="Unplaced"/>
</dbReference>
<dbReference type="STRING" id="131310.A0A0N4ZX62"/>
<evidence type="ECO:0000259" key="5">
    <source>
        <dbReference type="Pfam" id="PF06747"/>
    </source>
</evidence>
<sequence>MDAGPFRRIERISQPLKGSFPLDYAADCKHEMLKYMVCLNEHKHKNSECRNQAKDYFACRMEKGLMDKDEWNTLGYKEEENSVNNVKNDK</sequence>
<keyword evidence="2" id="KW-0963">Cytoplasm</keyword>
<dbReference type="PROSITE" id="PS51808">
    <property type="entry name" value="CHCH"/>
    <property type="match status" value="1"/>
</dbReference>
<dbReference type="WBParaSite" id="PTRK_0001327600.1">
    <property type="protein sequence ID" value="PTRK_0001327600.1"/>
    <property type="gene ID" value="PTRK_0001327600"/>
</dbReference>
<proteinExistence type="inferred from homology"/>
<evidence type="ECO:0000256" key="2">
    <source>
        <dbReference type="ARBA" id="ARBA00022490"/>
    </source>
</evidence>
<evidence type="ECO:0000313" key="7">
    <source>
        <dbReference type="WBParaSite" id="PTRK_0001327600.1"/>
    </source>
</evidence>
<dbReference type="GO" id="GO:0005758">
    <property type="term" value="C:mitochondrial intermembrane space"/>
    <property type="evidence" value="ECO:0007669"/>
    <property type="project" value="TreeGrafter"/>
</dbReference>
<keyword evidence="6" id="KW-1185">Reference proteome</keyword>
<protein>
    <submittedName>
        <fullName evidence="7">CHCH domain-containing protein</fullName>
    </submittedName>
</protein>
<dbReference type="PANTHER" id="PTHR21107">
    <property type="entry name" value="CYTOCHROME C OXIDASE ASSEMBLY PROTEIN COX19"/>
    <property type="match status" value="1"/>
</dbReference>
<evidence type="ECO:0000256" key="3">
    <source>
        <dbReference type="ARBA" id="ARBA00023157"/>
    </source>
</evidence>
<dbReference type="InterPro" id="IPR051383">
    <property type="entry name" value="COX19"/>
</dbReference>
<comment type="similarity">
    <text evidence="4">Belongs to the COX19 family.</text>
</comment>
<reference evidence="7" key="1">
    <citation type="submission" date="2017-02" db="UniProtKB">
        <authorList>
            <consortium name="WormBaseParasite"/>
        </authorList>
    </citation>
    <scope>IDENTIFICATION</scope>
</reference>
<organism evidence="6 7">
    <name type="scientific">Parastrongyloides trichosuri</name>
    <name type="common">Possum-specific nematode worm</name>
    <dbReference type="NCBI Taxonomy" id="131310"/>
    <lineage>
        <taxon>Eukaryota</taxon>
        <taxon>Metazoa</taxon>
        <taxon>Ecdysozoa</taxon>
        <taxon>Nematoda</taxon>
        <taxon>Chromadorea</taxon>
        <taxon>Rhabditida</taxon>
        <taxon>Tylenchina</taxon>
        <taxon>Panagrolaimomorpha</taxon>
        <taxon>Strongyloidoidea</taxon>
        <taxon>Strongyloididae</taxon>
        <taxon>Parastrongyloides</taxon>
    </lineage>
</organism>
<dbReference type="InterPro" id="IPR010625">
    <property type="entry name" value="CHCH"/>
</dbReference>
<dbReference type="PANTHER" id="PTHR21107:SF2">
    <property type="entry name" value="CYTOCHROME C OXIDASE ASSEMBLY PROTEIN COX19"/>
    <property type="match status" value="1"/>
</dbReference>
<keyword evidence="3" id="KW-1015">Disulfide bond</keyword>
<evidence type="ECO:0000313" key="6">
    <source>
        <dbReference type="Proteomes" id="UP000038045"/>
    </source>
</evidence>
<evidence type="ECO:0000256" key="4">
    <source>
        <dbReference type="ARBA" id="ARBA00038223"/>
    </source>
</evidence>
<dbReference type="AlphaFoldDB" id="A0A0N4ZX62"/>